<dbReference type="EMBL" id="NIZV01000015">
    <property type="protein sequence ID" value="RSM19150.1"/>
    <property type="molecule type" value="Genomic_DNA"/>
</dbReference>
<evidence type="ECO:0000313" key="6">
    <source>
        <dbReference type="Proteomes" id="UP000288429"/>
    </source>
</evidence>
<dbReference type="GO" id="GO:0016491">
    <property type="term" value="F:oxidoreductase activity"/>
    <property type="evidence" value="ECO:0007669"/>
    <property type="project" value="UniProtKB-KW"/>
</dbReference>
<proteinExistence type="inferred from homology"/>
<gene>
    <name evidence="5" type="ORF">CDV31_002071</name>
</gene>
<reference evidence="5 6" key="1">
    <citation type="submission" date="2017-06" db="EMBL/GenBank/DDBJ databases">
        <title>Cmopartive genomic analysis of Ambrosia Fusariam Clade fungi.</title>
        <authorList>
            <person name="Stajich J.E."/>
            <person name="Carrillo J."/>
            <person name="Kijimoto T."/>
            <person name="Eskalen A."/>
            <person name="O'Donnell K."/>
            <person name="Kasson M."/>
        </authorList>
    </citation>
    <scope>NUCLEOTIDE SEQUENCE [LARGE SCALE GENOMIC DNA]</scope>
    <source>
        <strain evidence="5 6">NRRL 20438</strain>
    </source>
</reference>
<dbReference type="PANTHER" id="PTHR42973">
    <property type="entry name" value="BINDING OXIDOREDUCTASE, PUTATIVE (AFU_ORTHOLOGUE AFUA_1G17690)-RELATED"/>
    <property type="match status" value="1"/>
</dbReference>
<dbReference type="Proteomes" id="UP000288429">
    <property type="component" value="Unassembled WGS sequence"/>
</dbReference>
<comment type="similarity">
    <text evidence="1">Belongs to the oxygen-dependent FAD-linked oxidoreductase family.</text>
</comment>
<keyword evidence="6" id="KW-1185">Reference proteome</keyword>
<dbReference type="Gene3D" id="3.30.465.10">
    <property type="match status" value="1"/>
</dbReference>
<dbReference type="Gene3D" id="3.40.462.20">
    <property type="match status" value="1"/>
</dbReference>
<dbReference type="Gene3D" id="3.30.43.10">
    <property type="entry name" value="Uridine Diphospho-n-acetylenolpyruvylglucosamine Reductase, domain 2"/>
    <property type="match status" value="1"/>
</dbReference>
<accession>A0A428UY53</accession>
<evidence type="ECO:0000256" key="1">
    <source>
        <dbReference type="ARBA" id="ARBA00005466"/>
    </source>
</evidence>
<dbReference type="GO" id="GO:0050660">
    <property type="term" value="F:flavin adenine dinucleotide binding"/>
    <property type="evidence" value="ECO:0007669"/>
    <property type="project" value="InterPro"/>
</dbReference>
<keyword evidence="4" id="KW-0560">Oxidoreductase</keyword>
<keyword evidence="2" id="KW-0285">Flavoprotein</keyword>
<dbReference type="InterPro" id="IPR050416">
    <property type="entry name" value="FAD-linked_Oxidoreductase"/>
</dbReference>
<dbReference type="InterPro" id="IPR016169">
    <property type="entry name" value="FAD-bd_PCMH_sub2"/>
</dbReference>
<dbReference type="AlphaFoldDB" id="A0A428UY53"/>
<comment type="caution">
    <text evidence="5">The sequence shown here is derived from an EMBL/GenBank/DDBJ whole genome shotgun (WGS) entry which is preliminary data.</text>
</comment>
<name>A0A428UY53_9HYPO</name>
<dbReference type="SUPFAM" id="SSF56176">
    <property type="entry name" value="FAD-binding/transporter-associated domain-like"/>
    <property type="match status" value="1"/>
</dbReference>
<keyword evidence="3" id="KW-0274">FAD</keyword>
<dbReference type="PANTHER" id="PTHR42973:SF54">
    <property type="entry name" value="FAD-BINDING PCMH-TYPE DOMAIN-CONTAINING PROTEIN"/>
    <property type="match status" value="1"/>
</dbReference>
<dbReference type="InterPro" id="IPR036318">
    <property type="entry name" value="FAD-bd_PCMH-like_sf"/>
</dbReference>
<organism evidence="5 6">
    <name type="scientific">Fusarium ambrosium</name>
    <dbReference type="NCBI Taxonomy" id="131363"/>
    <lineage>
        <taxon>Eukaryota</taxon>
        <taxon>Fungi</taxon>
        <taxon>Dikarya</taxon>
        <taxon>Ascomycota</taxon>
        <taxon>Pezizomycotina</taxon>
        <taxon>Sordariomycetes</taxon>
        <taxon>Hypocreomycetidae</taxon>
        <taxon>Hypocreales</taxon>
        <taxon>Nectriaceae</taxon>
        <taxon>Fusarium</taxon>
        <taxon>Fusarium solani species complex</taxon>
    </lineage>
</organism>
<evidence type="ECO:0000256" key="3">
    <source>
        <dbReference type="ARBA" id="ARBA00022827"/>
    </source>
</evidence>
<evidence type="ECO:0000256" key="2">
    <source>
        <dbReference type="ARBA" id="ARBA00022630"/>
    </source>
</evidence>
<evidence type="ECO:0000256" key="4">
    <source>
        <dbReference type="ARBA" id="ARBA00023002"/>
    </source>
</evidence>
<protein>
    <submittedName>
        <fullName evidence="5">Uncharacterized protein</fullName>
    </submittedName>
</protein>
<sequence length="459" mass="50070">MTSNVATAVDLFKSKFPGKVATPDSAEYEAAKTHPWSQTCWTPAAAYIQPASPGEVAQSLQIIQQHKCRFAVRTTGHNPNLGFSSTDETGVVLDICGLKSKELCTLGSRIINFQQLVVEINKSAYLASFLEAAWEHFQTFMELEQITSRTSRLVSIWIALADGTAVNANSSENSDLYKALKGGGSNFGIITSVDLETQPLLKVQYTINVYNPEDYTGIINATVKVQNFMESDPKIGLFTNFNPGFVAVGLLYADQPTEQVKAFEPFYKLGSLLSNAIPQTNGTLLSLAQAMGHKQEPKNRAIGTVTTTVSESLYVEVYNTWNETIKDLPAGAVLHFTIQPVGKACIQAGKAKGGNVMGLEETPQCWWVFTCEWPKSGECEDAAAQKAVDSIVHKVESMAQEKGLLLNFLLPNFAGASQKVLRSYGDGSVQLMKELAAKYDPESVFQNLQHGGFLLRNSV</sequence>
<dbReference type="InterPro" id="IPR016167">
    <property type="entry name" value="FAD-bd_PCMH_sub1"/>
</dbReference>
<evidence type="ECO:0000313" key="5">
    <source>
        <dbReference type="EMBL" id="RSM19150.1"/>
    </source>
</evidence>